<evidence type="ECO:0000256" key="7">
    <source>
        <dbReference type="ARBA" id="ARBA00008299"/>
    </source>
</evidence>
<keyword evidence="10 15" id="KW-0547">Nucleotide-binding</keyword>
<dbReference type="OrthoDB" id="9795769at2"/>
<dbReference type="Gene3D" id="3.10.20.810">
    <property type="entry name" value="Phosphoribosyl-AMP cyclohydrolase"/>
    <property type="match status" value="1"/>
</dbReference>
<dbReference type="PANTHER" id="PTHR42945:SF9">
    <property type="entry name" value="HISTIDINE BIOSYNTHESIS BIFUNCTIONAL PROTEIN HISIE"/>
    <property type="match status" value="1"/>
</dbReference>
<dbReference type="SUPFAM" id="SSF101386">
    <property type="entry name" value="all-alpha NTP pyrophosphatases"/>
    <property type="match status" value="1"/>
</dbReference>
<keyword evidence="12 15" id="KW-0067">ATP-binding</keyword>
<comment type="similarity">
    <text evidence="6 15">In the C-terminal section; belongs to the PRA-PH family.</text>
</comment>
<dbReference type="NCBIfam" id="NF002747">
    <property type="entry name" value="PRK02759.1"/>
    <property type="match status" value="1"/>
</dbReference>
<comment type="pathway">
    <text evidence="5 15">Amino-acid biosynthesis; L-histidine biosynthesis; L-histidine from 5-phospho-alpha-D-ribose 1-diphosphate: step 2/9.</text>
</comment>
<sequence length="204" mass="22499">MLTTAQIDQLDWQKVDHLMPAIIQHAISGDVLMLGYMNQEALAKTVESNNVTFYSRTKQRLWMKGETSGNVLNVVSISADCDNDSLLILVNPVGPTCHTGNRSCFNDAQSAGGFLFALEQLLASRKSADPNTSYTAKLYHDGTKRIAQKVGEEGVETALAATVNDREELKNESADLIYHLLVLLQDQQLNLTDVIGILKARHQQ</sequence>
<evidence type="ECO:0000256" key="4">
    <source>
        <dbReference type="ARBA" id="ARBA00005169"/>
    </source>
</evidence>
<dbReference type="GO" id="GO:0005737">
    <property type="term" value="C:cytoplasm"/>
    <property type="evidence" value="ECO:0007669"/>
    <property type="project" value="UniProtKB-SubCell"/>
</dbReference>
<comment type="similarity">
    <text evidence="7 15">In the N-terminal section; belongs to the PRA-CH family.</text>
</comment>
<dbReference type="InterPro" id="IPR023019">
    <property type="entry name" value="His_synth_HisIE"/>
</dbReference>
<dbReference type="CDD" id="cd11534">
    <property type="entry name" value="NTP-PPase_HisIE_like"/>
    <property type="match status" value="1"/>
</dbReference>
<reference evidence="17 18" key="1">
    <citation type="submission" date="2018-10" db="EMBL/GenBank/DDBJ databases">
        <title>Genomic Encyclopedia of Type Strains, Phase IV (KMG-IV): sequencing the most valuable type-strain genomes for metagenomic binning, comparative biology and taxonomic classification.</title>
        <authorList>
            <person name="Goeker M."/>
        </authorList>
    </citation>
    <scope>NUCLEOTIDE SEQUENCE [LARGE SCALE GENOMIC DNA]</scope>
    <source>
        <strain evidence="17 18">DSM 22228</strain>
    </source>
</reference>
<comment type="pathway">
    <text evidence="4 15">Amino-acid biosynthesis; L-histidine biosynthesis; L-histidine from 5-phospho-alpha-D-ribose 1-diphosphate: step 3/9.</text>
</comment>
<keyword evidence="8 15" id="KW-0963">Cytoplasm</keyword>
<evidence type="ECO:0000256" key="2">
    <source>
        <dbReference type="ARBA" id="ARBA00001460"/>
    </source>
</evidence>
<feature type="region of interest" description="Phosphoribosyl-ATP pyrophosphohydrolase" evidence="15">
    <location>
        <begin position="115"/>
        <end position="204"/>
    </location>
</feature>
<keyword evidence="18" id="KW-1185">Reference proteome</keyword>
<keyword evidence="14 15" id="KW-0511">Multifunctional enzyme</keyword>
<dbReference type="GO" id="GO:0000105">
    <property type="term" value="P:L-histidine biosynthetic process"/>
    <property type="evidence" value="ECO:0007669"/>
    <property type="project" value="UniProtKB-UniRule"/>
</dbReference>
<evidence type="ECO:0000313" key="17">
    <source>
        <dbReference type="EMBL" id="RKS87246.1"/>
    </source>
</evidence>
<dbReference type="UniPathway" id="UPA00031">
    <property type="reaction ID" value="UER00007"/>
</dbReference>
<dbReference type="Pfam" id="PF01502">
    <property type="entry name" value="PRA-CH"/>
    <property type="match status" value="1"/>
</dbReference>
<dbReference type="InterPro" id="IPR002496">
    <property type="entry name" value="PRib_AMP_CycHydrolase_dom"/>
</dbReference>
<evidence type="ECO:0000256" key="3">
    <source>
        <dbReference type="ARBA" id="ARBA00004496"/>
    </source>
</evidence>
<evidence type="ECO:0000256" key="5">
    <source>
        <dbReference type="ARBA" id="ARBA00005204"/>
    </source>
</evidence>
<evidence type="ECO:0000256" key="14">
    <source>
        <dbReference type="ARBA" id="ARBA00023268"/>
    </source>
</evidence>
<dbReference type="GO" id="GO:0004635">
    <property type="term" value="F:phosphoribosyl-AMP cyclohydrolase activity"/>
    <property type="evidence" value="ECO:0007669"/>
    <property type="project" value="UniProtKB-UniRule"/>
</dbReference>
<dbReference type="GO" id="GO:0005524">
    <property type="term" value="F:ATP binding"/>
    <property type="evidence" value="ECO:0007669"/>
    <property type="project" value="UniProtKB-KW"/>
</dbReference>
<evidence type="ECO:0000313" key="18">
    <source>
        <dbReference type="Proteomes" id="UP000278542"/>
    </source>
</evidence>
<evidence type="ECO:0000256" key="1">
    <source>
        <dbReference type="ARBA" id="ARBA00000024"/>
    </source>
</evidence>
<organism evidence="17 18">
    <name type="scientific">Orbus hercynius</name>
    <dbReference type="NCBI Taxonomy" id="593135"/>
    <lineage>
        <taxon>Bacteria</taxon>
        <taxon>Pseudomonadati</taxon>
        <taxon>Pseudomonadota</taxon>
        <taxon>Gammaproteobacteria</taxon>
        <taxon>Orbales</taxon>
        <taxon>Orbaceae</taxon>
        <taxon>Orbus</taxon>
    </lineage>
</organism>
<comment type="subcellular location">
    <subcellularLocation>
        <location evidence="3 15">Cytoplasm</location>
    </subcellularLocation>
</comment>
<comment type="catalytic activity">
    <reaction evidence="1 15">
        <text>1-(5-phospho-beta-D-ribosyl)-5'-AMP + H2O = 1-(5-phospho-beta-D-ribosyl)-5-[(5-phospho-beta-D-ribosylamino)methylideneamino]imidazole-4-carboxamide</text>
        <dbReference type="Rhea" id="RHEA:20049"/>
        <dbReference type="ChEBI" id="CHEBI:15377"/>
        <dbReference type="ChEBI" id="CHEBI:58435"/>
        <dbReference type="ChEBI" id="CHEBI:59457"/>
        <dbReference type="EC" id="3.5.4.19"/>
    </reaction>
</comment>
<dbReference type="NCBIfam" id="NF000768">
    <property type="entry name" value="PRK00051.1"/>
    <property type="match status" value="1"/>
</dbReference>
<evidence type="ECO:0000256" key="8">
    <source>
        <dbReference type="ARBA" id="ARBA00022490"/>
    </source>
</evidence>
<dbReference type="InterPro" id="IPR008179">
    <property type="entry name" value="HisE"/>
</dbReference>
<dbReference type="EC" id="3.5.4.19" evidence="15"/>
<keyword evidence="13 15" id="KW-0368">Histidine biosynthesis</keyword>
<name>A0A495RJB0_9GAMM</name>
<dbReference type="NCBIfam" id="TIGR03188">
    <property type="entry name" value="histidine_hisI"/>
    <property type="match status" value="1"/>
</dbReference>
<dbReference type="RefSeq" id="WP_121144150.1">
    <property type="nucleotide sequence ID" value="NZ_RBWY01000001.1"/>
</dbReference>
<dbReference type="FunFam" id="3.10.20.810:FF:000001">
    <property type="entry name" value="Histidine biosynthesis bifunctional protein HisIE"/>
    <property type="match status" value="1"/>
</dbReference>
<accession>A0A495RJB0</accession>
<dbReference type="PANTHER" id="PTHR42945">
    <property type="entry name" value="HISTIDINE BIOSYNTHESIS BIFUNCTIONAL PROTEIN"/>
    <property type="match status" value="1"/>
</dbReference>
<evidence type="ECO:0000256" key="12">
    <source>
        <dbReference type="ARBA" id="ARBA00022840"/>
    </source>
</evidence>
<evidence type="ECO:0000256" key="9">
    <source>
        <dbReference type="ARBA" id="ARBA00022605"/>
    </source>
</evidence>
<gene>
    <name evidence="15" type="primary">hisI</name>
    <name evidence="15" type="synonym">hisIE</name>
    <name evidence="17" type="ORF">DES39_0465</name>
</gene>
<dbReference type="EMBL" id="RBWY01000001">
    <property type="protein sequence ID" value="RKS87246.1"/>
    <property type="molecule type" value="Genomic_DNA"/>
</dbReference>
<dbReference type="InterPro" id="IPR038019">
    <property type="entry name" value="PRib_AMP_CycHydrolase_sf"/>
</dbReference>
<protein>
    <recommendedName>
        <fullName evidence="15">Histidine biosynthesis bifunctional protein HisIE</fullName>
    </recommendedName>
    <domain>
        <recommendedName>
            <fullName evidence="15">Phosphoribosyl-AMP cyclohydrolase</fullName>
            <shortName evidence="15">PRA-CH</shortName>
            <ecNumber evidence="15">3.5.4.19</ecNumber>
        </recommendedName>
    </domain>
    <domain>
        <recommendedName>
            <fullName evidence="15">Phosphoribosyl-ATP pyrophosphatase</fullName>
            <shortName evidence="15">PRA-PH</shortName>
            <ecNumber evidence="15">3.6.1.31</ecNumber>
        </recommendedName>
    </domain>
</protein>
<dbReference type="AlphaFoldDB" id="A0A495RJB0"/>
<dbReference type="GO" id="GO:0004636">
    <property type="term" value="F:phosphoribosyl-ATP diphosphatase activity"/>
    <property type="evidence" value="ECO:0007669"/>
    <property type="project" value="UniProtKB-UniRule"/>
</dbReference>
<dbReference type="SUPFAM" id="SSF141734">
    <property type="entry name" value="HisI-like"/>
    <property type="match status" value="1"/>
</dbReference>
<dbReference type="HAMAP" id="MF_01020">
    <property type="entry name" value="HisE"/>
    <property type="match status" value="1"/>
</dbReference>
<feature type="domain" description="Phosphoribosyl-AMP cyclohydrolase" evidence="16">
    <location>
        <begin position="33"/>
        <end position="106"/>
    </location>
</feature>
<dbReference type="FunFam" id="1.10.287.1080:FF:000002">
    <property type="entry name" value="Histidine biosynthesis bifunctional protein HisIE"/>
    <property type="match status" value="1"/>
</dbReference>
<evidence type="ECO:0000256" key="10">
    <source>
        <dbReference type="ARBA" id="ARBA00022741"/>
    </source>
</evidence>
<dbReference type="Gene3D" id="1.10.287.1080">
    <property type="entry name" value="MazG-like"/>
    <property type="match status" value="1"/>
</dbReference>
<feature type="region of interest" description="Phosphoribosyl-AMP cyclohydrolase" evidence="15">
    <location>
        <begin position="1"/>
        <end position="114"/>
    </location>
</feature>
<evidence type="ECO:0000256" key="15">
    <source>
        <dbReference type="HAMAP-Rule" id="MF_01019"/>
    </source>
</evidence>
<evidence type="ECO:0000256" key="6">
    <source>
        <dbReference type="ARBA" id="ARBA00007731"/>
    </source>
</evidence>
<dbReference type="Pfam" id="PF01503">
    <property type="entry name" value="PRA-PH"/>
    <property type="match status" value="1"/>
</dbReference>
<comment type="caution">
    <text evidence="17">The sequence shown here is derived from an EMBL/GenBank/DDBJ whole genome shotgun (WGS) entry which is preliminary data.</text>
</comment>
<keyword evidence="9 15" id="KW-0028">Amino-acid biosynthesis</keyword>
<keyword evidence="11 15" id="KW-0378">Hydrolase</keyword>
<evidence type="ECO:0000256" key="11">
    <source>
        <dbReference type="ARBA" id="ARBA00022801"/>
    </source>
</evidence>
<dbReference type="Proteomes" id="UP000278542">
    <property type="component" value="Unassembled WGS sequence"/>
</dbReference>
<dbReference type="InterPro" id="IPR021130">
    <property type="entry name" value="PRib-ATP_PPHydrolase-like"/>
</dbReference>
<dbReference type="EC" id="3.6.1.31" evidence="15"/>
<comment type="catalytic activity">
    <reaction evidence="2 15">
        <text>1-(5-phospho-beta-D-ribosyl)-ATP + H2O = 1-(5-phospho-beta-D-ribosyl)-5'-AMP + diphosphate + H(+)</text>
        <dbReference type="Rhea" id="RHEA:22828"/>
        <dbReference type="ChEBI" id="CHEBI:15377"/>
        <dbReference type="ChEBI" id="CHEBI:15378"/>
        <dbReference type="ChEBI" id="CHEBI:33019"/>
        <dbReference type="ChEBI" id="CHEBI:59457"/>
        <dbReference type="ChEBI" id="CHEBI:73183"/>
        <dbReference type="EC" id="3.6.1.31"/>
    </reaction>
</comment>
<dbReference type="HAMAP" id="MF_01019">
    <property type="entry name" value="HisIE"/>
    <property type="match status" value="1"/>
</dbReference>
<proteinExistence type="inferred from homology"/>
<evidence type="ECO:0000256" key="13">
    <source>
        <dbReference type="ARBA" id="ARBA00023102"/>
    </source>
</evidence>
<evidence type="ECO:0000259" key="16">
    <source>
        <dbReference type="Pfam" id="PF01502"/>
    </source>
</evidence>